<evidence type="ECO:0000313" key="2">
    <source>
        <dbReference type="EMBL" id="PAN31238.1"/>
    </source>
</evidence>
<dbReference type="Gramene" id="PAN31238">
    <property type="protein sequence ID" value="PAN31238"/>
    <property type="gene ID" value="PAHAL_5G406500"/>
</dbReference>
<name>A0A2S3HW33_9POAL</name>
<dbReference type="Proteomes" id="UP000243499">
    <property type="component" value="Chromosome 5"/>
</dbReference>
<reference evidence="2" key="1">
    <citation type="submission" date="2018-04" db="EMBL/GenBank/DDBJ databases">
        <title>WGS assembly of Panicum hallii.</title>
        <authorList>
            <person name="Lovell J."/>
            <person name="Jenkins J."/>
            <person name="Lowry D."/>
            <person name="Mamidi S."/>
            <person name="Sreedasyam A."/>
            <person name="Weng X."/>
            <person name="Barry K."/>
            <person name="Bonette J."/>
            <person name="Campitelli B."/>
            <person name="Daum C."/>
            <person name="Gordon S."/>
            <person name="Gould B."/>
            <person name="Lipzen A."/>
            <person name="Macqueen A."/>
            <person name="Palacio-Mejia J."/>
            <person name="Plott C."/>
            <person name="Shakirov E."/>
            <person name="Shu S."/>
            <person name="Yoshinaga Y."/>
            <person name="Zane M."/>
            <person name="Rokhsar D."/>
            <person name="Grimwood J."/>
            <person name="Schmutz J."/>
            <person name="Juenger T."/>
        </authorList>
    </citation>
    <scope>NUCLEOTIDE SEQUENCE [LARGE SCALE GENOMIC DNA]</scope>
    <source>
        <strain evidence="2">FIL2</strain>
    </source>
</reference>
<proteinExistence type="predicted"/>
<feature type="region of interest" description="Disordered" evidence="1">
    <location>
        <begin position="1"/>
        <end position="50"/>
    </location>
</feature>
<organism evidence="2">
    <name type="scientific">Panicum hallii</name>
    <dbReference type="NCBI Taxonomy" id="206008"/>
    <lineage>
        <taxon>Eukaryota</taxon>
        <taxon>Viridiplantae</taxon>
        <taxon>Streptophyta</taxon>
        <taxon>Embryophyta</taxon>
        <taxon>Tracheophyta</taxon>
        <taxon>Spermatophyta</taxon>
        <taxon>Magnoliopsida</taxon>
        <taxon>Liliopsida</taxon>
        <taxon>Poales</taxon>
        <taxon>Poaceae</taxon>
        <taxon>PACMAD clade</taxon>
        <taxon>Panicoideae</taxon>
        <taxon>Panicodae</taxon>
        <taxon>Paniceae</taxon>
        <taxon>Panicinae</taxon>
        <taxon>Panicum</taxon>
        <taxon>Panicum sect. Panicum</taxon>
    </lineage>
</organism>
<evidence type="ECO:0000256" key="1">
    <source>
        <dbReference type="SAM" id="MobiDB-lite"/>
    </source>
</evidence>
<protein>
    <submittedName>
        <fullName evidence="2">Uncharacterized protein</fullName>
    </submittedName>
</protein>
<feature type="compositionally biased region" description="Pro residues" evidence="1">
    <location>
        <begin position="14"/>
        <end position="24"/>
    </location>
</feature>
<dbReference type="AlphaFoldDB" id="A0A2S3HW33"/>
<feature type="compositionally biased region" description="Basic and acidic residues" evidence="1">
    <location>
        <begin position="1"/>
        <end position="10"/>
    </location>
</feature>
<sequence>MGREAGRGADADGGPPPRPPPSPPATGSKAESLRDRVSFAPSSRTRTRPSCWAGIRIRRVRRSRSGAGGGEQDAAPAVRTVSTSRVCGGSRGCSGCGGRADATAGARSLLQRNDFYCDDCNTHRQLSVFPTRPTASSQYLGRPLSYNMIFLCN</sequence>
<gene>
    <name evidence="2" type="ORF">PAHAL_5G406500</name>
</gene>
<dbReference type="EMBL" id="CM008050">
    <property type="protein sequence ID" value="PAN31238.1"/>
    <property type="molecule type" value="Genomic_DNA"/>
</dbReference>
<accession>A0A2S3HW33</accession>